<feature type="region of interest" description="Disordered" evidence="1">
    <location>
        <begin position="22"/>
        <end position="41"/>
    </location>
</feature>
<dbReference type="EMBL" id="JANPWB010000012">
    <property type="protein sequence ID" value="KAJ1118601.1"/>
    <property type="molecule type" value="Genomic_DNA"/>
</dbReference>
<gene>
    <name evidence="2" type="ORF">NDU88_006791</name>
</gene>
<name>A0AAV7NT14_PLEWA</name>
<evidence type="ECO:0000313" key="3">
    <source>
        <dbReference type="Proteomes" id="UP001066276"/>
    </source>
</evidence>
<proteinExistence type="predicted"/>
<sequence length="316" mass="34389">MRKQAPPLLERGGERLNKILEEGTLGGAPNMAAPSDSAQHRAMSLEERPLGGARKMAAPTFNVEDTVSISSEEEVEEQGGQIGVDYNKEGTSESVFIYKEGKMIPWVPRVVSPMLHKVQAREVDNQAVFKVGEQVEFLDRSGLVLRGTICGEASGDGKAGRPPVMLDFWQPGQDEGLAGCDSPHVLGGNGDHAVHQQVRRLAGVQSLPSVDPVFDVRPSTSRGTGSNLEHIEEELLDYDEEVETPVASVPKGCVKETPRVVQSDHRRGRRQELVIGNLQRGCVGGPDRACSLWIVGHSFIKAFWSAIGFGWGKYQD</sequence>
<evidence type="ECO:0000256" key="1">
    <source>
        <dbReference type="SAM" id="MobiDB-lite"/>
    </source>
</evidence>
<organism evidence="2 3">
    <name type="scientific">Pleurodeles waltl</name>
    <name type="common">Iberian ribbed newt</name>
    <dbReference type="NCBI Taxonomy" id="8319"/>
    <lineage>
        <taxon>Eukaryota</taxon>
        <taxon>Metazoa</taxon>
        <taxon>Chordata</taxon>
        <taxon>Craniata</taxon>
        <taxon>Vertebrata</taxon>
        <taxon>Euteleostomi</taxon>
        <taxon>Amphibia</taxon>
        <taxon>Batrachia</taxon>
        <taxon>Caudata</taxon>
        <taxon>Salamandroidea</taxon>
        <taxon>Salamandridae</taxon>
        <taxon>Pleurodelinae</taxon>
        <taxon>Pleurodeles</taxon>
    </lineage>
</organism>
<accession>A0AAV7NT14</accession>
<evidence type="ECO:0000313" key="2">
    <source>
        <dbReference type="EMBL" id="KAJ1118601.1"/>
    </source>
</evidence>
<dbReference type="Proteomes" id="UP001066276">
    <property type="component" value="Chromosome 8"/>
</dbReference>
<dbReference type="AlphaFoldDB" id="A0AAV7NT14"/>
<comment type="caution">
    <text evidence="2">The sequence shown here is derived from an EMBL/GenBank/DDBJ whole genome shotgun (WGS) entry which is preliminary data.</text>
</comment>
<reference evidence="2" key="1">
    <citation type="journal article" date="2022" name="bioRxiv">
        <title>Sequencing and chromosome-scale assembly of the giantPleurodeles waltlgenome.</title>
        <authorList>
            <person name="Brown T."/>
            <person name="Elewa A."/>
            <person name="Iarovenko S."/>
            <person name="Subramanian E."/>
            <person name="Araus A.J."/>
            <person name="Petzold A."/>
            <person name="Susuki M."/>
            <person name="Suzuki K.-i.T."/>
            <person name="Hayashi T."/>
            <person name="Toyoda A."/>
            <person name="Oliveira C."/>
            <person name="Osipova E."/>
            <person name="Leigh N.D."/>
            <person name="Simon A."/>
            <person name="Yun M.H."/>
        </authorList>
    </citation>
    <scope>NUCLEOTIDE SEQUENCE</scope>
    <source>
        <strain evidence="2">20211129_DDA</strain>
        <tissue evidence="2">Liver</tissue>
    </source>
</reference>
<protein>
    <submittedName>
        <fullName evidence="2">Uncharacterized protein</fullName>
    </submittedName>
</protein>
<keyword evidence="3" id="KW-1185">Reference proteome</keyword>